<name>A0ABP7H9H3_9ACTN</name>
<accession>A0ABP7H9H3</accession>
<evidence type="ECO:0000313" key="2">
    <source>
        <dbReference type="Proteomes" id="UP001500888"/>
    </source>
</evidence>
<keyword evidence="2" id="KW-1185">Reference proteome</keyword>
<comment type="caution">
    <text evidence="1">The sequence shown here is derived from an EMBL/GenBank/DDBJ whole genome shotgun (WGS) entry which is preliminary data.</text>
</comment>
<dbReference type="Proteomes" id="UP001500888">
    <property type="component" value="Unassembled WGS sequence"/>
</dbReference>
<gene>
    <name evidence="1" type="ORF">GCM10022226_01120</name>
</gene>
<dbReference type="EMBL" id="BAAAZR010000001">
    <property type="protein sequence ID" value="GAA3786754.1"/>
    <property type="molecule type" value="Genomic_DNA"/>
</dbReference>
<sequence length="63" mass="6370">MGDLRVLEALLSYSVRAVSELGAVAVIGSATISTSECGAVLNGSSSECRAVLNGRRASASRSL</sequence>
<proteinExistence type="predicted"/>
<organism evidence="1 2">
    <name type="scientific">Sphaerisporangium flaviroseum</name>
    <dbReference type="NCBI Taxonomy" id="509199"/>
    <lineage>
        <taxon>Bacteria</taxon>
        <taxon>Bacillati</taxon>
        <taxon>Actinomycetota</taxon>
        <taxon>Actinomycetes</taxon>
        <taxon>Streptosporangiales</taxon>
        <taxon>Streptosporangiaceae</taxon>
        <taxon>Sphaerisporangium</taxon>
    </lineage>
</organism>
<protein>
    <submittedName>
        <fullName evidence="1">Uncharacterized protein</fullName>
    </submittedName>
</protein>
<evidence type="ECO:0000313" key="1">
    <source>
        <dbReference type="EMBL" id="GAA3786754.1"/>
    </source>
</evidence>
<reference evidence="2" key="1">
    <citation type="journal article" date="2019" name="Int. J. Syst. Evol. Microbiol.">
        <title>The Global Catalogue of Microorganisms (GCM) 10K type strain sequencing project: providing services to taxonomists for standard genome sequencing and annotation.</title>
        <authorList>
            <consortium name="The Broad Institute Genomics Platform"/>
            <consortium name="The Broad Institute Genome Sequencing Center for Infectious Disease"/>
            <person name="Wu L."/>
            <person name="Ma J."/>
        </authorList>
    </citation>
    <scope>NUCLEOTIDE SEQUENCE [LARGE SCALE GENOMIC DNA]</scope>
    <source>
        <strain evidence="2">JCM 16908</strain>
    </source>
</reference>